<evidence type="ECO:0000256" key="1">
    <source>
        <dbReference type="SAM" id="MobiDB-lite"/>
    </source>
</evidence>
<accession>A0A8S3W7A0</accession>
<feature type="compositionally biased region" description="Polar residues" evidence="1">
    <location>
        <begin position="108"/>
        <end position="117"/>
    </location>
</feature>
<keyword evidence="3" id="KW-1185">Reference proteome</keyword>
<dbReference type="AlphaFoldDB" id="A0A8S3W7A0"/>
<proteinExistence type="predicted"/>
<dbReference type="EMBL" id="CAJQZP010000200">
    <property type="protein sequence ID" value="CAG4945164.1"/>
    <property type="molecule type" value="Genomic_DNA"/>
</dbReference>
<protein>
    <submittedName>
        <fullName evidence="2">(apollo) hypothetical protein</fullName>
    </submittedName>
</protein>
<organism evidence="2 3">
    <name type="scientific">Parnassius apollo</name>
    <name type="common">Apollo butterfly</name>
    <name type="synonym">Papilio apollo</name>
    <dbReference type="NCBI Taxonomy" id="110799"/>
    <lineage>
        <taxon>Eukaryota</taxon>
        <taxon>Metazoa</taxon>
        <taxon>Ecdysozoa</taxon>
        <taxon>Arthropoda</taxon>
        <taxon>Hexapoda</taxon>
        <taxon>Insecta</taxon>
        <taxon>Pterygota</taxon>
        <taxon>Neoptera</taxon>
        <taxon>Endopterygota</taxon>
        <taxon>Lepidoptera</taxon>
        <taxon>Glossata</taxon>
        <taxon>Ditrysia</taxon>
        <taxon>Papilionoidea</taxon>
        <taxon>Papilionidae</taxon>
        <taxon>Parnassiinae</taxon>
        <taxon>Parnassini</taxon>
        <taxon>Parnassius</taxon>
        <taxon>Parnassius</taxon>
    </lineage>
</organism>
<dbReference type="Proteomes" id="UP000691718">
    <property type="component" value="Unassembled WGS sequence"/>
</dbReference>
<reference evidence="2" key="1">
    <citation type="submission" date="2021-04" db="EMBL/GenBank/DDBJ databases">
        <authorList>
            <person name="Tunstrom K."/>
        </authorList>
    </citation>
    <scope>NUCLEOTIDE SEQUENCE</scope>
</reference>
<comment type="caution">
    <text evidence="2">The sequence shown here is derived from an EMBL/GenBank/DDBJ whole genome shotgun (WGS) entry which is preliminary data.</text>
</comment>
<name>A0A8S3W7A0_PARAO</name>
<feature type="region of interest" description="Disordered" evidence="1">
    <location>
        <begin position="107"/>
        <end position="250"/>
    </location>
</feature>
<evidence type="ECO:0000313" key="3">
    <source>
        <dbReference type="Proteomes" id="UP000691718"/>
    </source>
</evidence>
<gene>
    <name evidence="2" type="ORF">PAPOLLO_LOCUS3026</name>
</gene>
<sequence>MDRRKRSHSLLEKALKESGISFKTKDDLQSNETRKCSSTAPVISRRITEDEENYDPEEVFAALTDTMQHIHSTDLLSNDDAASGVSHSMDISAINDTVRDNWQVYLDPSQTGTTSPRSMDLPSNDDSAPGVPRNMDLPSIDDSAPGVPRSLDLPSNYDPAPEVPRNMDLPSIDDPAPGVSRSLDLPSNDDPAPEVPRNMDLPSIDDPAPGVSRSVDLPSNDDPAPEVPHNMDLPSIDDPAPGVSRNKELPPRDKAALGVSTRKRKAKTSIRYVDYMSDEDFSTLFCLGAMQLR</sequence>
<evidence type="ECO:0000313" key="2">
    <source>
        <dbReference type="EMBL" id="CAG4945164.1"/>
    </source>
</evidence>